<feature type="transmembrane region" description="Helical" evidence="2">
    <location>
        <begin position="132"/>
        <end position="153"/>
    </location>
</feature>
<evidence type="ECO:0000256" key="1">
    <source>
        <dbReference type="ARBA" id="ARBA00022737"/>
    </source>
</evidence>
<evidence type="ECO:0000313" key="4">
    <source>
        <dbReference type="EMBL" id="EYE87194.1"/>
    </source>
</evidence>
<dbReference type="Proteomes" id="UP000019681">
    <property type="component" value="Unassembled WGS sequence"/>
</dbReference>
<keyword evidence="1" id="KW-0677">Repeat</keyword>
<comment type="caution">
    <text evidence="4">The sequence shown here is derived from an EMBL/GenBank/DDBJ whole genome shotgun (WGS) entry which is preliminary data.</text>
</comment>
<keyword evidence="2" id="KW-1133">Transmembrane helix</keyword>
<dbReference type="InterPro" id="IPR022385">
    <property type="entry name" value="Rhs_assc_core"/>
</dbReference>
<feature type="transmembrane region" description="Helical" evidence="2">
    <location>
        <begin position="165"/>
        <end position="188"/>
    </location>
</feature>
<feature type="domain" description="Teneurin-like YD-shell" evidence="3">
    <location>
        <begin position="1"/>
        <end position="102"/>
    </location>
</feature>
<evidence type="ECO:0000259" key="3">
    <source>
        <dbReference type="Pfam" id="PF25023"/>
    </source>
</evidence>
<accession>A0A017RRW0</accession>
<keyword evidence="2" id="KW-0472">Membrane</keyword>
<evidence type="ECO:0000256" key="2">
    <source>
        <dbReference type="SAM" id="Phobius"/>
    </source>
</evidence>
<dbReference type="AlphaFoldDB" id="A0A017RRW0"/>
<dbReference type="NCBIfam" id="TIGR03696">
    <property type="entry name" value="Rhs_assc_core"/>
    <property type="match status" value="1"/>
</dbReference>
<dbReference type="RefSeq" id="WP_242847859.1">
    <property type="nucleotide sequence ID" value="NZ_AZQP01000099.1"/>
</dbReference>
<dbReference type="InterPro" id="IPR050708">
    <property type="entry name" value="T6SS_VgrG/RHS"/>
</dbReference>
<protein>
    <recommendedName>
        <fullName evidence="3">Teneurin-like YD-shell domain-containing protein</fullName>
    </recommendedName>
</protein>
<dbReference type="EMBL" id="AZQP01000099">
    <property type="protein sequence ID" value="EYE87194.1"/>
    <property type="molecule type" value="Genomic_DNA"/>
</dbReference>
<dbReference type="Gene3D" id="2.180.10.10">
    <property type="entry name" value="RHS repeat-associated core"/>
    <property type="match status" value="1"/>
</dbReference>
<keyword evidence="5" id="KW-1185">Reference proteome</keyword>
<sequence length="277" mass="29771">YTYDAKGVLISMNLNGTEYYYIRNGQSDIIGLFDSTGTQVVSYTYDTWGKLVSITGSLASTVGIKNPYRYRGYRYDTETGMYYCQSRYYVPEWGRWLNADSMVGFTGELLSHNMFAYCMNNPVNCYDPDGDIAWWVVGAIGGAVVGGVVGAVISYKKNGKVDWRYVAGGAAAGALVGAGAGALAQAAYTGMVGAAAASGTGVALGTQFGKLGTLVNNPKIVVDWVNTTTHGLQRMTERGVTQKMVETWMKSGQVLQQAGDKFLYITKEGAVVVNKVG</sequence>
<organism evidence="4 5">
    <name type="scientific">Fervidicella metallireducens AeB</name>
    <dbReference type="NCBI Taxonomy" id="1403537"/>
    <lineage>
        <taxon>Bacteria</taxon>
        <taxon>Bacillati</taxon>
        <taxon>Bacillota</taxon>
        <taxon>Clostridia</taxon>
        <taxon>Eubacteriales</taxon>
        <taxon>Clostridiaceae</taxon>
        <taxon>Fervidicella</taxon>
    </lineage>
</organism>
<feature type="non-terminal residue" evidence="4">
    <location>
        <position position="1"/>
    </location>
</feature>
<gene>
    <name evidence="4" type="ORF">Q428_14675</name>
</gene>
<dbReference type="Pfam" id="PF25023">
    <property type="entry name" value="TEN_YD-shell"/>
    <property type="match status" value="1"/>
</dbReference>
<dbReference type="PANTHER" id="PTHR32305">
    <property type="match status" value="1"/>
</dbReference>
<proteinExistence type="predicted"/>
<keyword evidence="2" id="KW-0812">Transmembrane</keyword>
<dbReference type="PANTHER" id="PTHR32305:SF17">
    <property type="entry name" value="TRNA NUCLEASE WAPA"/>
    <property type="match status" value="1"/>
</dbReference>
<name>A0A017RRW0_9CLOT</name>
<dbReference type="STRING" id="1403537.Q428_14675"/>
<dbReference type="InterPro" id="IPR056823">
    <property type="entry name" value="TEN-like_YD-shell"/>
</dbReference>
<reference evidence="4 5" key="1">
    <citation type="journal article" date="2014" name="Genome Announc.">
        <title>Draft Genome Sequence of Fervidicella metallireducens Strain AeBT, an Iron-Reducing Thermoanaerobe from the Great Artesian Basin.</title>
        <authorList>
            <person name="Patel B.K."/>
        </authorList>
    </citation>
    <scope>NUCLEOTIDE SEQUENCE [LARGE SCALE GENOMIC DNA]</scope>
    <source>
        <strain evidence="4 5">AeB</strain>
    </source>
</reference>
<evidence type="ECO:0000313" key="5">
    <source>
        <dbReference type="Proteomes" id="UP000019681"/>
    </source>
</evidence>